<keyword evidence="2" id="KW-1185">Reference proteome</keyword>
<sequence length="335" mass="37483">MSKGVPRIWTLKEKAQGLPILSAEIMDSVCNLRGALPQGENKLPWYTFCNEAMLAMTGLVYGNVFSSKDKGKPSTWVYFDDMLMEASLCSLGCPSLRRPNLPFEVPNLEVTSESPWGARKFHFHLAKPLLSKEMAAQYTPLVDPYAAFAQAMKHINQAVNGAFVLARRADHLLLDNSSLRYKVEGMKNAISFKNNLNKEPDKEYKDQKAKFEEEARRIVKLTENLPQEEVAAKARSVERVQLERAKVDEAVKASEALAQVKRDAEAALVSAATKADADRINFANSTLRSFIYSPAYEKKVGRECAAYLHSLVFSTRGRFPDLVALFNGEIICRPD</sequence>
<gene>
    <name evidence="1" type="ORF">LIER_19972</name>
</gene>
<evidence type="ECO:0000313" key="2">
    <source>
        <dbReference type="Proteomes" id="UP001454036"/>
    </source>
</evidence>
<dbReference type="EMBL" id="BAABME010005003">
    <property type="protein sequence ID" value="GAA0164304.1"/>
    <property type="molecule type" value="Genomic_DNA"/>
</dbReference>
<organism evidence="1 2">
    <name type="scientific">Lithospermum erythrorhizon</name>
    <name type="common">Purple gromwell</name>
    <name type="synonym">Lithospermum officinale var. erythrorhizon</name>
    <dbReference type="NCBI Taxonomy" id="34254"/>
    <lineage>
        <taxon>Eukaryota</taxon>
        <taxon>Viridiplantae</taxon>
        <taxon>Streptophyta</taxon>
        <taxon>Embryophyta</taxon>
        <taxon>Tracheophyta</taxon>
        <taxon>Spermatophyta</taxon>
        <taxon>Magnoliopsida</taxon>
        <taxon>eudicotyledons</taxon>
        <taxon>Gunneridae</taxon>
        <taxon>Pentapetalae</taxon>
        <taxon>asterids</taxon>
        <taxon>lamiids</taxon>
        <taxon>Boraginales</taxon>
        <taxon>Boraginaceae</taxon>
        <taxon>Boraginoideae</taxon>
        <taxon>Lithospermeae</taxon>
        <taxon>Lithospermum</taxon>
    </lineage>
</organism>
<proteinExistence type="predicted"/>
<dbReference type="Proteomes" id="UP001454036">
    <property type="component" value="Unassembled WGS sequence"/>
</dbReference>
<protein>
    <submittedName>
        <fullName evidence="1">Uncharacterized protein</fullName>
    </submittedName>
</protein>
<name>A0AAV3QKN7_LITER</name>
<evidence type="ECO:0000313" key="1">
    <source>
        <dbReference type="EMBL" id="GAA0164304.1"/>
    </source>
</evidence>
<reference evidence="1 2" key="1">
    <citation type="submission" date="2024-01" db="EMBL/GenBank/DDBJ databases">
        <title>The complete chloroplast genome sequence of Lithospermum erythrorhizon: insights into the phylogenetic relationship among Boraginaceae species and the maternal lineages of purple gromwells.</title>
        <authorList>
            <person name="Okada T."/>
            <person name="Watanabe K."/>
        </authorList>
    </citation>
    <scope>NUCLEOTIDE SEQUENCE [LARGE SCALE GENOMIC DNA]</scope>
</reference>
<dbReference type="AlphaFoldDB" id="A0AAV3QKN7"/>
<accession>A0AAV3QKN7</accession>
<comment type="caution">
    <text evidence="1">The sequence shown here is derived from an EMBL/GenBank/DDBJ whole genome shotgun (WGS) entry which is preliminary data.</text>
</comment>